<comment type="catalytic activity">
    <reaction evidence="9">
        <text>DNA(n) + a 2'-deoxyribonucleoside 5'-triphosphate = DNA(n+1) + diphosphate</text>
        <dbReference type="Rhea" id="RHEA:22508"/>
        <dbReference type="Rhea" id="RHEA-COMP:17339"/>
        <dbReference type="Rhea" id="RHEA-COMP:17340"/>
        <dbReference type="ChEBI" id="CHEBI:33019"/>
        <dbReference type="ChEBI" id="CHEBI:61560"/>
        <dbReference type="ChEBI" id="CHEBI:173112"/>
        <dbReference type="EC" id="2.7.7.49"/>
    </reaction>
</comment>
<dbReference type="InterPro" id="IPR000477">
    <property type="entry name" value="RT_dom"/>
</dbReference>
<evidence type="ECO:0000256" key="2">
    <source>
        <dbReference type="ARBA" id="ARBA00022679"/>
    </source>
</evidence>
<keyword evidence="7" id="KW-0051">Antiviral defense</keyword>
<dbReference type="InterPro" id="IPR000123">
    <property type="entry name" value="Reverse_transcriptase_msDNA"/>
</dbReference>
<evidence type="ECO:0000256" key="8">
    <source>
        <dbReference type="ARBA" id="ARBA00034120"/>
    </source>
</evidence>
<organism evidence="11 12">
    <name type="scientific">Aquisphaera giovannonii</name>
    <dbReference type="NCBI Taxonomy" id="406548"/>
    <lineage>
        <taxon>Bacteria</taxon>
        <taxon>Pseudomonadati</taxon>
        <taxon>Planctomycetota</taxon>
        <taxon>Planctomycetia</taxon>
        <taxon>Isosphaerales</taxon>
        <taxon>Isosphaeraceae</taxon>
        <taxon>Aquisphaera</taxon>
    </lineage>
</organism>
<evidence type="ECO:0000256" key="3">
    <source>
        <dbReference type="ARBA" id="ARBA00022695"/>
    </source>
</evidence>
<dbReference type="SUPFAM" id="SSF56672">
    <property type="entry name" value="DNA/RNA polymerases"/>
    <property type="match status" value="1"/>
</dbReference>
<keyword evidence="4" id="KW-0479">Metal-binding</keyword>
<comment type="similarity">
    <text evidence="8">Belongs to the bacterial reverse transcriptase family.</text>
</comment>
<dbReference type="InterPro" id="IPR043502">
    <property type="entry name" value="DNA/RNA_pol_sf"/>
</dbReference>
<proteinExistence type="inferred from homology"/>
<keyword evidence="12" id="KW-1185">Reference proteome</keyword>
<name>A0A5B9W999_9BACT</name>
<dbReference type="EC" id="2.7.7.49" evidence="1"/>
<evidence type="ECO:0000256" key="5">
    <source>
        <dbReference type="ARBA" id="ARBA00022842"/>
    </source>
</evidence>
<dbReference type="PROSITE" id="PS50878">
    <property type="entry name" value="RT_POL"/>
    <property type="match status" value="1"/>
</dbReference>
<dbReference type="EMBL" id="CP042997">
    <property type="protein sequence ID" value="QEH37007.1"/>
    <property type="molecule type" value="Genomic_DNA"/>
</dbReference>
<gene>
    <name evidence="11" type="ORF">OJF2_55920</name>
</gene>
<dbReference type="InterPro" id="IPR051083">
    <property type="entry name" value="GrpII_Intron_Splice-Mob/Def"/>
</dbReference>
<reference evidence="11 12" key="1">
    <citation type="submission" date="2019-08" db="EMBL/GenBank/DDBJ databases">
        <title>Deep-cultivation of Planctomycetes and their phenomic and genomic characterization uncovers novel biology.</title>
        <authorList>
            <person name="Wiegand S."/>
            <person name="Jogler M."/>
            <person name="Boedeker C."/>
            <person name="Pinto D."/>
            <person name="Vollmers J."/>
            <person name="Rivas-Marin E."/>
            <person name="Kohn T."/>
            <person name="Peeters S.H."/>
            <person name="Heuer A."/>
            <person name="Rast P."/>
            <person name="Oberbeckmann S."/>
            <person name="Bunk B."/>
            <person name="Jeske O."/>
            <person name="Meyerdierks A."/>
            <person name="Storesund J.E."/>
            <person name="Kallscheuer N."/>
            <person name="Luecker S."/>
            <person name="Lage O.M."/>
            <person name="Pohl T."/>
            <person name="Merkel B.J."/>
            <person name="Hornburger P."/>
            <person name="Mueller R.-W."/>
            <person name="Bruemmer F."/>
            <person name="Labrenz M."/>
            <person name="Spormann A.M."/>
            <person name="Op den Camp H."/>
            <person name="Overmann J."/>
            <person name="Amann R."/>
            <person name="Jetten M.S.M."/>
            <person name="Mascher T."/>
            <person name="Medema M.H."/>
            <person name="Devos D.P."/>
            <person name="Kaster A.-K."/>
            <person name="Ovreas L."/>
            <person name="Rohde M."/>
            <person name="Galperin M.Y."/>
            <person name="Jogler C."/>
        </authorList>
    </citation>
    <scope>NUCLEOTIDE SEQUENCE [LARGE SCALE GENOMIC DNA]</scope>
    <source>
        <strain evidence="11 12">OJF2</strain>
    </source>
</reference>
<dbReference type="AlphaFoldDB" id="A0A5B9W999"/>
<keyword evidence="3" id="KW-0548">Nucleotidyltransferase</keyword>
<evidence type="ECO:0000256" key="4">
    <source>
        <dbReference type="ARBA" id="ARBA00022723"/>
    </source>
</evidence>
<dbReference type="Pfam" id="PF00078">
    <property type="entry name" value="RVT_1"/>
    <property type="match status" value="1"/>
</dbReference>
<evidence type="ECO:0000256" key="7">
    <source>
        <dbReference type="ARBA" id="ARBA00023118"/>
    </source>
</evidence>
<dbReference type="GO" id="GO:0046872">
    <property type="term" value="F:metal ion binding"/>
    <property type="evidence" value="ECO:0007669"/>
    <property type="project" value="UniProtKB-KW"/>
</dbReference>
<feature type="domain" description="Reverse transcriptase" evidence="10">
    <location>
        <begin position="144"/>
        <end position="383"/>
    </location>
</feature>
<dbReference type="GO" id="GO:0003723">
    <property type="term" value="F:RNA binding"/>
    <property type="evidence" value="ECO:0007669"/>
    <property type="project" value="InterPro"/>
</dbReference>
<dbReference type="GO" id="GO:0003964">
    <property type="term" value="F:RNA-directed DNA polymerase activity"/>
    <property type="evidence" value="ECO:0007669"/>
    <property type="project" value="UniProtKB-KW"/>
</dbReference>
<dbReference type="Proteomes" id="UP000324233">
    <property type="component" value="Chromosome"/>
</dbReference>
<dbReference type="PANTHER" id="PTHR34047">
    <property type="entry name" value="NUCLEAR INTRON MATURASE 1, MITOCHONDRIAL-RELATED"/>
    <property type="match status" value="1"/>
</dbReference>
<dbReference type="PRINTS" id="PR00866">
    <property type="entry name" value="RNADNAPOLMS"/>
</dbReference>
<keyword evidence="6 11" id="KW-0695">RNA-directed DNA polymerase</keyword>
<evidence type="ECO:0000256" key="6">
    <source>
        <dbReference type="ARBA" id="ARBA00022918"/>
    </source>
</evidence>
<accession>A0A5B9W999</accession>
<evidence type="ECO:0000313" key="11">
    <source>
        <dbReference type="EMBL" id="QEH37007.1"/>
    </source>
</evidence>
<dbReference type="PANTHER" id="PTHR34047:SF7">
    <property type="entry name" value="RNA-DIRECTED DNA POLYMERASE"/>
    <property type="match status" value="1"/>
</dbReference>
<evidence type="ECO:0000256" key="1">
    <source>
        <dbReference type="ARBA" id="ARBA00012493"/>
    </source>
</evidence>
<evidence type="ECO:0000313" key="12">
    <source>
        <dbReference type="Proteomes" id="UP000324233"/>
    </source>
</evidence>
<dbReference type="RefSeq" id="WP_246196177.1">
    <property type="nucleotide sequence ID" value="NZ_CP042997.1"/>
</dbReference>
<dbReference type="GO" id="GO:0051607">
    <property type="term" value="P:defense response to virus"/>
    <property type="evidence" value="ECO:0007669"/>
    <property type="project" value="UniProtKB-KW"/>
</dbReference>
<protein>
    <recommendedName>
        <fullName evidence="1">RNA-directed DNA polymerase</fullName>
        <ecNumber evidence="1">2.7.7.49</ecNumber>
    </recommendedName>
</protein>
<dbReference type="CDD" id="cd03487">
    <property type="entry name" value="RT_Bac_retron_II"/>
    <property type="match status" value="1"/>
</dbReference>
<keyword evidence="2" id="KW-0808">Transferase</keyword>
<evidence type="ECO:0000259" key="10">
    <source>
        <dbReference type="PROSITE" id="PS50878"/>
    </source>
</evidence>
<dbReference type="KEGG" id="agv:OJF2_55920"/>
<evidence type="ECO:0000256" key="9">
    <source>
        <dbReference type="ARBA" id="ARBA00048173"/>
    </source>
</evidence>
<sequence>MERPPLSSSSFHRLRRYCLILARAFLAGPWERQGLVERGRATVQRKAKWLDSAAKRAMEAFPTCAALREARLADHLAGDPDVLKAATSGRVPLRPQALVDLRPEMRPPPGPSAAWSVPAIATPAELAAFCDVSPVQLEGLADCQGRERRTPREPLRNYRYRAFPKASGGFRIIEAPKPRLRRMQRLLLDEILAKIPAHEAAHGFRPGRSVMSFVERHVGRHVVLKMDLADFFPSITAARVLAIFMTAGYPEDVAKLLAGLCTNAVPMHLERLLGGTPVGDWRSRKLLAGPHLPQGAPTSPALANLAAYRLDLRLDALARSAGAHYTRYADDMVFSGDESFARSAGRFALSVSAIALEEGLAVRNRKTRVMRRGVRQRAAGIVLNERPKIPRDDYDKLKATLHNCLRHGPAGQNRDGHMDFRAHLLGRIAYVARIHPGRGERLMRSFDRITW</sequence>
<keyword evidence="5" id="KW-0460">Magnesium</keyword>